<dbReference type="Proteomes" id="UP000501690">
    <property type="component" value="Linkage Group LG10"/>
</dbReference>
<accession>A0A4D6NBA6</accession>
<evidence type="ECO:0000256" key="1">
    <source>
        <dbReference type="SAM" id="Coils"/>
    </source>
</evidence>
<feature type="coiled-coil region" evidence="1">
    <location>
        <begin position="29"/>
        <end position="61"/>
    </location>
</feature>
<dbReference type="EMBL" id="CP039354">
    <property type="protein sequence ID" value="QCE10598.1"/>
    <property type="molecule type" value="Genomic_DNA"/>
</dbReference>
<protein>
    <submittedName>
        <fullName evidence="2">Nuclear GTP-binding protein</fullName>
    </submittedName>
</protein>
<dbReference type="AlphaFoldDB" id="A0A4D6NBA6"/>
<organism evidence="2 3">
    <name type="scientific">Vigna unguiculata</name>
    <name type="common">Cowpea</name>
    <dbReference type="NCBI Taxonomy" id="3917"/>
    <lineage>
        <taxon>Eukaryota</taxon>
        <taxon>Viridiplantae</taxon>
        <taxon>Streptophyta</taxon>
        <taxon>Embryophyta</taxon>
        <taxon>Tracheophyta</taxon>
        <taxon>Spermatophyta</taxon>
        <taxon>Magnoliopsida</taxon>
        <taxon>eudicotyledons</taxon>
        <taxon>Gunneridae</taxon>
        <taxon>Pentapetalae</taxon>
        <taxon>rosids</taxon>
        <taxon>fabids</taxon>
        <taxon>Fabales</taxon>
        <taxon>Fabaceae</taxon>
        <taxon>Papilionoideae</taxon>
        <taxon>50 kb inversion clade</taxon>
        <taxon>NPAAA clade</taxon>
        <taxon>indigoferoid/millettioid clade</taxon>
        <taxon>Phaseoleae</taxon>
        <taxon>Vigna</taxon>
    </lineage>
</organism>
<keyword evidence="3" id="KW-1185">Reference proteome</keyword>
<evidence type="ECO:0000313" key="2">
    <source>
        <dbReference type="EMBL" id="QCE10598.1"/>
    </source>
</evidence>
<proteinExistence type="predicted"/>
<reference evidence="2 3" key="1">
    <citation type="submission" date="2019-04" db="EMBL/GenBank/DDBJ databases">
        <title>An improved genome assembly and genetic linkage map for asparagus bean, Vigna unguiculata ssp. sesquipedialis.</title>
        <authorList>
            <person name="Xia Q."/>
            <person name="Zhang R."/>
            <person name="Dong Y."/>
        </authorList>
    </citation>
    <scope>NUCLEOTIDE SEQUENCE [LARGE SCALE GENOMIC DNA]</scope>
    <source>
        <tissue evidence="2">Leaf</tissue>
    </source>
</reference>
<name>A0A4D6NBA6_VIGUN</name>
<gene>
    <name evidence="2" type="ORF">DEO72_LG10g1828</name>
</gene>
<sequence>MVKKSKKSKSRRVSLKKKYKVIPKELKALETRRKAIDELEQKRAERKERAHKRKLALLEDEDDSKLLEDSKKKILMILVMLRRPEIAQIEPFTRILLRSLKPLMSYWRSLMPATLWESLS</sequence>
<keyword evidence="1" id="KW-0175">Coiled coil</keyword>
<evidence type="ECO:0000313" key="3">
    <source>
        <dbReference type="Proteomes" id="UP000501690"/>
    </source>
</evidence>